<dbReference type="KEGG" id="cphy:B5808_00590"/>
<sequence length="336" mass="36740">MRSGALQPTLGRKGSTVDDETLLAVIYRGRPATIEAVADLTHQTAEAARGAVDRLRERGVLGGDGEDVRYVHPAAWAAGTVADQSQRMREEAARSLVRIEDVVASLPSLLRDWAVGETSGDPVPVYTRHGPHASEDLWFEIAPHDTGTLYALLPEVDRFLEPDPERAARFGRALAGKDAVRVIMPTWAGDNPAALRSVEHYERSGVQYRLLDQPASWFWVDGDLLAVPFEWGEGRPTSVLCVRNASLAGMARDYFEQLWSRAASLEPPEHPWASLLVLMRQGTTLDTASRILGINPRTGRRRIAAAMEHYGVSTLFALGVMVGTHEASVRPGAHQG</sequence>
<name>A0A1X9LHZ3_9MICO</name>
<evidence type="ECO:0008006" key="3">
    <source>
        <dbReference type="Google" id="ProtNLM"/>
    </source>
</evidence>
<dbReference type="EMBL" id="CP020715">
    <property type="protein sequence ID" value="ARJ03898.1"/>
    <property type="molecule type" value="Genomic_DNA"/>
</dbReference>
<keyword evidence="2" id="KW-1185">Reference proteome</keyword>
<reference evidence="1 2" key="1">
    <citation type="submission" date="2017-04" db="EMBL/GenBank/DDBJ databases">
        <authorList>
            <person name="Afonso C.L."/>
            <person name="Miller P.J."/>
            <person name="Scott M.A."/>
            <person name="Spackman E."/>
            <person name="Goraichik I."/>
            <person name="Dimitrov K.M."/>
            <person name="Suarez D.L."/>
            <person name="Swayne D.E."/>
        </authorList>
    </citation>
    <scope>NUCLEOTIDE SEQUENCE [LARGE SCALE GENOMIC DNA]</scope>
    <source>
        <strain evidence="2">XA(T)</strain>
    </source>
</reference>
<evidence type="ECO:0000313" key="2">
    <source>
        <dbReference type="Proteomes" id="UP000192775"/>
    </source>
</evidence>
<dbReference type="AlphaFoldDB" id="A0A1X9LHZ3"/>
<proteinExistence type="predicted"/>
<gene>
    <name evidence="1" type="ORF">B5808_00590</name>
</gene>
<dbReference type="Proteomes" id="UP000192775">
    <property type="component" value="Chromosome"/>
</dbReference>
<protein>
    <recommendedName>
        <fullName evidence="3">HTH luxR-type domain-containing protein</fullName>
    </recommendedName>
</protein>
<evidence type="ECO:0000313" key="1">
    <source>
        <dbReference type="EMBL" id="ARJ03898.1"/>
    </source>
</evidence>
<organism evidence="1 2">
    <name type="scientific">Cnuibacter physcomitrellae</name>
    <dbReference type="NCBI Taxonomy" id="1619308"/>
    <lineage>
        <taxon>Bacteria</taxon>
        <taxon>Bacillati</taxon>
        <taxon>Actinomycetota</taxon>
        <taxon>Actinomycetes</taxon>
        <taxon>Micrococcales</taxon>
        <taxon>Microbacteriaceae</taxon>
        <taxon>Cnuibacter</taxon>
    </lineage>
</organism>
<accession>A0A1X9LHZ3</accession>